<evidence type="ECO:0000256" key="3">
    <source>
        <dbReference type="ARBA" id="ARBA00022544"/>
    </source>
</evidence>
<evidence type="ECO:0000256" key="1">
    <source>
        <dbReference type="ARBA" id="ARBA00004635"/>
    </source>
</evidence>
<keyword evidence="3" id="KW-0309">Germination</keyword>
<keyword evidence="11" id="KW-1185">Reference proteome</keyword>
<keyword evidence="5" id="KW-0472">Membrane</keyword>
<dbReference type="EMBL" id="JAFBIT010000001">
    <property type="protein sequence ID" value="MCF2651631.1"/>
    <property type="molecule type" value="Genomic_DNA"/>
</dbReference>
<dbReference type="InterPro" id="IPR008844">
    <property type="entry name" value="Spore_GerAC-like"/>
</dbReference>
<reference evidence="10 11" key="1">
    <citation type="submission" date="2020-12" db="EMBL/GenBank/DDBJ databases">
        <title>Whole genome sequences of gut porcine anaerobes.</title>
        <authorList>
            <person name="Kubasova T."/>
            <person name="Jahodarova E."/>
            <person name="Rychlik I."/>
        </authorList>
    </citation>
    <scope>NUCLEOTIDE SEQUENCE [LARGE SCALE GENOMIC DNA]</scope>
    <source>
        <strain evidence="10 11">An867</strain>
    </source>
</reference>
<accession>A0ABS9CMQ5</accession>
<evidence type="ECO:0000256" key="4">
    <source>
        <dbReference type="ARBA" id="ARBA00022729"/>
    </source>
</evidence>
<feature type="domain" description="Spore germination GerAC-like C-terminal" evidence="8">
    <location>
        <begin position="177"/>
        <end position="340"/>
    </location>
</feature>
<keyword evidence="4" id="KW-0732">Signal</keyword>
<evidence type="ECO:0000259" key="8">
    <source>
        <dbReference type="Pfam" id="PF05504"/>
    </source>
</evidence>
<evidence type="ECO:0000256" key="2">
    <source>
        <dbReference type="ARBA" id="ARBA00007886"/>
    </source>
</evidence>
<keyword evidence="6" id="KW-0564">Palmitate</keyword>
<dbReference type="Pfam" id="PF25198">
    <property type="entry name" value="Spore_GerAC_N"/>
    <property type="match status" value="1"/>
</dbReference>
<dbReference type="PANTHER" id="PTHR35789:SF1">
    <property type="entry name" value="SPORE GERMINATION PROTEIN B3"/>
    <property type="match status" value="1"/>
</dbReference>
<comment type="subcellular location">
    <subcellularLocation>
        <location evidence="1">Membrane</location>
        <topology evidence="1">Lipid-anchor</topology>
    </subcellularLocation>
</comment>
<evidence type="ECO:0000259" key="9">
    <source>
        <dbReference type="Pfam" id="PF25198"/>
    </source>
</evidence>
<dbReference type="InterPro" id="IPR038501">
    <property type="entry name" value="Spore_GerAC_C_sf"/>
</dbReference>
<sequence length="348" mass="37835">MLLFSGCAPELYERILISAIGVDRTDAGYRITARAAKAQEDGAEICLSGEGRTVPEALNQLAFSTGQKPLYSHNTLVIFGMGCAQDGLNGCVDFFIRHYDSRPTVKVFLSETTAEDILTQEGGAELASAQIADLSKSAAYSGLSVDVNIIDLINGTYSEGVFASLPILNMEEEIRLNGTAILDDFRLRCMLSPEETRGLLALRGELKAGETIVSDPEGETVSITVRDSDCAIRFTGDAESPRFEVALQIEGEISSLSGGQRRLDNEAFPRLECVLAARITENITAYLSTAVFESGCDAVGFGDIVRRDAPEIWREISESWSQRLPETVFDLHVSAAIARVEEEDTPYL</sequence>
<evidence type="ECO:0000256" key="7">
    <source>
        <dbReference type="ARBA" id="ARBA00023288"/>
    </source>
</evidence>
<comment type="caution">
    <text evidence="10">The sequence shown here is derived from an EMBL/GenBank/DDBJ whole genome shotgun (WGS) entry which is preliminary data.</text>
</comment>
<evidence type="ECO:0000313" key="11">
    <source>
        <dbReference type="Proteomes" id="UP001299220"/>
    </source>
</evidence>
<gene>
    <name evidence="10" type="ORF">JQM67_03355</name>
</gene>
<name>A0ABS9CMQ5_9FIRM</name>
<feature type="domain" description="Spore germination protein N-terminal" evidence="9">
    <location>
        <begin position="10"/>
        <end position="168"/>
    </location>
</feature>
<dbReference type="Gene3D" id="3.30.300.210">
    <property type="entry name" value="Nutrient germinant receptor protein C, domain 3"/>
    <property type="match status" value="1"/>
</dbReference>
<evidence type="ECO:0000256" key="6">
    <source>
        <dbReference type="ARBA" id="ARBA00023139"/>
    </source>
</evidence>
<keyword evidence="7" id="KW-0449">Lipoprotein</keyword>
<dbReference type="InterPro" id="IPR057336">
    <property type="entry name" value="GerAC_N"/>
</dbReference>
<protein>
    <submittedName>
        <fullName evidence="10">Ger(X)C family spore germination protein</fullName>
    </submittedName>
</protein>
<dbReference type="Pfam" id="PF05504">
    <property type="entry name" value="Spore_GerAC"/>
    <property type="match status" value="1"/>
</dbReference>
<dbReference type="NCBIfam" id="TIGR02887">
    <property type="entry name" value="spore_ger_x_C"/>
    <property type="match status" value="1"/>
</dbReference>
<dbReference type="PANTHER" id="PTHR35789">
    <property type="entry name" value="SPORE GERMINATION PROTEIN B3"/>
    <property type="match status" value="1"/>
</dbReference>
<dbReference type="Proteomes" id="UP001299220">
    <property type="component" value="Unassembled WGS sequence"/>
</dbReference>
<evidence type="ECO:0000256" key="5">
    <source>
        <dbReference type="ARBA" id="ARBA00023136"/>
    </source>
</evidence>
<proteinExistence type="inferred from homology"/>
<evidence type="ECO:0000313" key="10">
    <source>
        <dbReference type="EMBL" id="MCF2651631.1"/>
    </source>
</evidence>
<dbReference type="InterPro" id="IPR046953">
    <property type="entry name" value="Spore_GerAC-like_C"/>
</dbReference>
<comment type="similarity">
    <text evidence="2">Belongs to the GerABKC lipoprotein family.</text>
</comment>
<organism evidence="10 11">
    <name type="scientific">Anaeromassilibacillus senegalensis</name>
    <dbReference type="NCBI Taxonomy" id="1673717"/>
    <lineage>
        <taxon>Bacteria</taxon>
        <taxon>Bacillati</taxon>
        <taxon>Bacillota</taxon>
        <taxon>Clostridia</taxon>
        <taxon>Eubacteriales</taxon>
        <taxon>Acutalibacteraceae</taxon>
        <taxon>Anaeromassilibacillus</taxon>
    </lineage>
</organism>